<keyword evidence="3 10" id="KW-0245">EGF-like domain</keyword>
<reference evidence="18" key="1">
    <citation type="submission" date="2025-08" db="UniProtKB">
        <authorList>
            <consortium name="RefSeq"/>
        </authorList>
    </citation>
    <scope>IDENTIFICATION</scope>
</reference>
<dbReference type="SMART" id="SM00231">
    <property type="entry name" value="FA58C"/>
    <property type="match status" value="1"/>
</dbReference>
<evidence type="ECO:0000256" key="5">
    <source>
        <dbReference type="ARBA" id="ARBA00022729"/>
    </source>
</evidence>
<dbReference type="AlphaFoldDB" id="A0A6J2RG70"/>
<keyword evidence="17" id="KW-1185">Reference proteome</keyword>
<evidence type="ECO:0000256" key="12">
    <source>
        <dbReference type="SAM" id="SignalP"/>
    </source>
</evidence>
<dbReference type="PROSITE" id="PS50022">
    <property type="entry name" value="FA58C_3"/>
    <property type="match status" value="1"/>
</dbReference>
<evidence type="ECO:0000313" key="18">
    <source>
        <dbReference type="RefSeq" id="XP_029309129.1"/>
    </source>
</evidence>
<keyword evidence="9" id="KW-1015">Disulfide bond</keyword>
<dbReference type="InterPro" id="IPR000742">
    <property type="entry name" value="EGF"/>
</dbReference>
<evidence type="ECO:0000259" key="14">
    <source>
        <dbReference type="PROSITE" id="PS50025"/>
    </source>
</evidence>
<feature type="signal peptide" evidence="12">
    <location>
        <begin position="1"/>
        <end position="27"/>
    </location>
</feature>
<dbReference type="FunFam" id="2.60.120.260:FF:000016">
    <property type="entry name" value="Contactin-associated protein-like 4 isoform 1"/>
    <property type="match status" value="1"/>
</dbReference>
<evidence type="ECO:0000256" key="7">
    <source>
        <dbReference type="ARBA" id="ARBA00022989"/>
    </source>
</evidence>
<keyword evidence="7" id="KW-1133">Transmembrane helix</keyword>
<dbReference type="Gene3D" id="2.60.120.260">
    <property type="entry name" value="Galactose-binding domain-like"/>
    <property type="match status" value="1"/>
</dbReference>
<dbReference type="RefSeq" id="XP_029309129.1">
    <property type="nucleotide sequence ID" value="XM_029453269.1"/>
</dbReference>
<proteinExistence type="inferred from homology"/>
<dbReference type="GO" id="GO:0016020">
    <property type="term" value="C:membrane"/>
    <property type="evidence" value="ECO:0007669"/>
    <property type="project" value="UniProtKB-SubCell"/>
</dbReference>
<name>A0A6J2RG70_COTGO</name>
<evidence type="ECO:0000256" key="10">
    <source>
        <dbReference type="PROSITE-ProRule" id="PRU00076"/>
    </source>
</evidence>
<evidence type="ECO:0000256" key="9">
    <source>
        <dbReference type="ARBA" id="ARBA00023157"/>
    </source>
</evidence>
<evidence type="ECO:0000256" key="8">
    <source>
        <dbReference type="ARBA" id="ARBA00023136"/>
    </source>
</evidence>
<feature type="chain" id="PRO_5026913040" evidence="12">
    <location>
        <begin position="28"/>
        <end position="1125"/>
    </location>
</feature>
<sequence length="1125" mass="125765">MDLWTKRVAGIIAQVVLLLCSSYGTTGEEVCDSALVSNLPPSSFRSSSQLSSSHAPGFAKLNRRDGAGGWSPLTSDRYQWLEVDLGERTKITAVATQGRYGSSDWLTSYLLMFSDTGHNWKQYRQEDSIGSFPGNSNADSVVQYKLQQPAIARFLRLSPLDWNPSGRIGLRLETYGCPYTSDVVSLDGGSSSLVYRLSPGPRRTSREVVSLKFKTLRNSGTLLHAEGEGGLGLSLELERGKLQLLLRQGRTSSSEPRRLSSLGSLLDDQHWHHLSVERRSSHLNLTVDKHTERIQIPAEFSHWDIKQLSVGAFQDLVSKRNFQGCIENLLSNGLNLIDLAKHNDQQVTVTGNVTFSCAESVSVAVTFPGPQSFLQLPGATASSSGGVSVGFQFRTWNKAGLLLTFDLPQEGGVVWLFLSEARLRLQIHKHGRALLELSAGSALNDGQWHSVELNSRRGRLTVAVDEGEGGVAHASHSVTVGSQLFFGGCPAEEDNQECKNPFNIFQGCLRLLSVENQPVDLIMVQQRLLGNYSHLQIDMCGIIDRCSPSRCEHGGRCSQSWTVFHCNCSDSGYSGATCHSSVYEQSCEAYKHSGNASGHFYIDVDGSGPIKPQLVYCNMTEENTWMVIQHNNSELTRVRPSPGVNQHSVHFDYSTKEEQLLAVISQSEHCEQDLSYRCRKSRLLNTPEGSPFSWWLGGPGPGRVQSYWGGAHPASQQCVCGLQGDCVDPQHYCNCDADRMEWAEDSGLLTHKESLPVRSLVLGDVTRPGSEAAYRVGPLRCHGDKNFWNAAFFDKETSYLHFPTFHGELSADISFLFKTTASSGVFLENLGIKDFIRIELSSSTQVLFSFDVGNGPLEVRVESSSPLNDNRWHRVRAERNVKEAALRLDELPVATQEAPADGHLHLQLNSQLFIERRRNSTKAQQYEGATERRCNSTKVQHTKVQQYEGATERRRNSTKAQQYEGATERRRNSTKAQQYEGATERRRNSTKAQQYEGATERRRNSTKAQQYEGATVRRQRRRNSTMVQQYEGATVRRRNSTKAQQYEGATVRRCNRTKAQQYEGATVRRRNRTKAQQYDGATVRRRNSTKAQQYEGATVRRRNSTKAQQYEGATERRRNSTKVQQ</sequence>
<dbReference type="CDD" id="cd00110">
    <property type="entry name" value="LamG"/>
    <property type="match status" value="3"/>
</dbReference>
<feature type="domain" description="Laminin G" evidence="14">
    <location>
        <begin position="363"/>
        <end position="540"/>
    </location>
</feature>
<feature type="domain" description="Laminin G" evidence="14">
    <location>
        <begin position="789"/>
        <end position="982"/>
    </location>
</feature>
<evidence type="ECO:0000256" key="11">
    <source>
        <dbReference type="SAM" id="MobiDB-lite"/>
    </source>
</evidence>
<dbReference type="KEGG" id="cgob:115022299"/>
<keyword evidence="4" id="KW-0812">Transmembrane</keyword>
<dbReference type="SUPFAM" id="SSF49899">
    <property type="entry name" value="Concanavalin A-like lectins/glucanases"/>
    <property type="match status" value="3"/>
</dbReference>
<protein>
    <submittedName>
        <fullName evidence="18">Contactin-associated protein-like 4</fullName>
    </submittedName>
</protein>
<dbReference type="Gene3D" id="2.60.120.1000">
    <property type="match status" value="1"/>
</dbReference>
<dbReference type="PROSITE" id="PS01285">
    <property type="entry name" value="FA58C_1"/>
    <property type="match status" value="1"/>
</dbReference>
<dbReference type="SUPFAM" id="SSF49785">
    <property type="entry name" value="Galactose-binding domain-like"/>
    <property type="match status" value="1"/>
</dbReference>
<evidence type="ECO:0000259" key="15">
    <source>
        <dbReference type="PROSITE" id="PS50026"/>
    </source>
</evidence>
<keyword evidence="6" id="KW-0677">Repeat</keyword>
<dbReference type="PROSITE" id="PS51406">
    <property type="entry name" value="FIBRINOGEN_C_2"/>
    <property type="match status" value="1"/>
</dbReference>
<dbReference type="Pfam" id="PF02210">
    <property type="entry name" value="Laminin_G_2"/>
    <property type="match status" value="3"/>
</dbReference>
<comment type="subcellular location">
    <subcellularLocation>
        <location evidence="1">Membrane</location>
        <topology evidence="1">Single-pass type I membrane protein</topology>
    </subcellularLocation>
</comment>
<evidence type="ECO:0000256" key="6">
    <source>
        <dbReference type="ARBA" id="ARBA00022737"/>
    </source>
</evidence>
<comment type="similarity">
    <text evidence="2">Belongs to the neurexin family.</text>
</comment>
<feature type="domain" description="Fibrinogen C-terminal" evidence="16">
    <location>
        <begin position="578"/>
        <end position="630"/>
    </location>
</feature>
<dbReference type="CDD" id="cd00057">
    <property type="entry name" value="FA58C"/>
    <property type="match status" value="1"/>
</dbReference>
<evidence type="ECO:0000313" key="17">
    <source>
        <dbReference type="Proteomes" id="UP000504630"/>
    </source>
</evidence>
<dbReference type="PANTHER" id="PTHR15036:SF40">
    <property type="entry name" value="CONTACTIN-ASSOCIATED PROTEIN-LIKE 4"/>
    <property type="match status" value="1"/>
</dbReference>
<dbReference type="Pfam" id="PF00754">
    <property type="entry name" value="F5_F8_type_C"/>
    <property type="match status" value="1"/>
</dbReference>
<dbReference type="InParanoid" id="A0A6J2RG70"/>
<dbReference type="GeneID" id="115022299"/>
<gene>
    <name evidence="18" type="primary">LOC115022299</name>
</gene>
<feature type="domain" description="Laminin G" evidence="14">
    <location>
        <begin position="183"/>
        <end position="357"/>
    </location>
</feature>
<evidence type="ECO:0000256" key="3">
    <source>
        <dbReference type="ARBA" id="ARBA00022536"/>
    </source>
</evidence>
<dbReference type="InterPro" id="IPR008979">
    <property type="entry name" value="Galactose-bd-like_sf"/>
</dbReference>
<comment type="caution">
    <text evidence="10">Lacks conserved residue(s) required for the propagation of feature annotation.</text>
</comment>
<feature type="region of interest" description="Disordered" evidence="11">
    <location>
        <begin position="919"/>
        <end position="1125"/>
    </location>
</feature>
<keyword evidence="5 12" id="KW-0732">Signal</keyword>
<organism evidence="17 18">
    <name type="scientific">Cottoperca gobio</name>
    <name type="common">Frogmouth</name>
    <name type="synonym">Aphritis gobio</name>
    <dbReference type="NCBI Taxonomy" id="56716"/>
    <lineage>
        <taxon>Eukaryota</taxon>
        <taxon>Metazoa</taxon>
        <taxon>Chordata</taxon>
        <taxon>Craniata</taxon>
        <taxon>Vertebrata</taxon>
        <taxon>Euteleostomi</taxon>
        <taxon>Actinopterygii</taxon>
        <taxon>Neopterygii</taxon>
        <taxon>Teleostei</taxon>
        <taxon>Neoteleostei</taxon>
        <taxon>Acanthomorphata</taxon>
        <taxon>Eupercaria</taxon>
        <taxon>Perciformes</taxon>
        <taxon>Notothenioidei</taxon>
        <taxon>Bovichtidae</taxon>
        <taxon>Cottoperca</taxon>
    </lineage>
</organism>
<dbReference type="Gene3D" id="2.60.120.200">
    <property type="match status" value="3"/>
</dbReference>
<dbReference type="PANTHER" id="PTHR15036">
    <property type="entry name" value="PIKACHURIN-LIKE PROTEIN"/>
    <property type="match status" value="1"/>
</dbReference>
<dbReference type="InterPro" id="IPR050372">
    <property type="entry name" value="Neurexin-related_CASP"/>
</dbReference>
<dbReference type="PROSITE" id="PS50026">
    <property type="entry name" value="EGF_3"/>
    <property type="match status" value="1"/>
</dbReference>
<dbReference type="OrthoDB" id="26719at2759"/>
<dbReference type="InterPro" id="IPR001791">
    <property type="entry name" value="Laminin_G"/>
</dbReference>
<feature type="domain" description="EGF-like" evidence="15">
    <location>
        <begin position="542"/>
        <end position="579"/>
    </location>
</feature>
<feature type="domain" description="F5/8 type C" evidence="13">
    <location>
        <begin position="31"/>
        <end position="177"/>
    </location>
</feature>
<evidence type="ECO:0000259" key="16">
    <source>
        <dbReference type="PROSITE" id="PS51406"/>
    </source>
</evidence>
<feature type="compositionally biased region" description="Polar residues" evidence="11">
    <location>
        <begin position="936"/>
        <end position="945"/>
    </location>
</feature>
<evidence type="ECO:0000256" key="1">
    <source>
        <dbReference type="ARBA" id="ARBA00004479"/>
    </source>
</evidence>
<evidence type="ECO:0000256" key="2">
    <source>
        <dbReference type="ARBA" id="ARBA00010241"/>
    </source>
</evidence>
<dbReference type="InterPro" id="IPR002181">
    <property type="entry name" value="Fibrinogen_a/b/g_C_dom"/>
</dbReference>
<dbReference type="InterPro" id="IPR000421">
    <property type="entry name" value="FA58C"/>
</dbReference>
<dbReference type="InterPro" id="IPR013320">
    <property type="entry name" value="ConA-like_dom_sf"/>
</dbReference>
<keyword evidence="8" id="KW-0472">Membrane</keyword>
<dbReference type="SUPFAM" id="SSF56496">
    <property type="entry name" value="Fibrinogen C-terminal domain-like"/>
    <property type="match status" value="1"/>
</dbReference>
<dbReference type="Proteomes" id="UP000504630">
    <property type="component" value="Chromosome 17"/>
</dbReference>
<dbReference type="SMART" id="SM00282">
    <property type="entry name" value="LamG"/>
    <property type="match status" value="3"/>
</dbReference>
<evidence type="ECO:0000259" key="13">
    <source>
        <dbReference type="PROSITE" id="PS50022"/>
    </source>
</evidence>
<evidence type="ECO:0000256" key="4">
    <source>
        <dbReference type="ARBA" id="ARBA00022692"/>
    </source>
</evidence>
<dbReference type="InterPro" id="IPR036056">
    <property type="entry name" value="Fibrinogen-like_C"/>
</dbReference>
<dbReference type="SUPFAM" id="SSF57196">
    <property type="entry name" value="EGF/Laminin"/>
    <property type="match status" value="1"/>
</dbReference>
<dbReference type="PROSITE" id="PS50025">
    <property type="entry name" value="LAM_G_DOMAIN"/>
    <property type="match status" value="3"/>
</dbReference>
<dbReference type="Gene3D" id="2.10.25.10">
    <property type="entry name" value="Laminin"/>
    <property type="match status" value="1"/>
</dbReference>
<accession>A0A6J2RG70</accession>